<feature type="region of interest" description="Disordered" evidence="8">
    <location>
        <begin position="436"/>
        <end position="486"/>
    </location>
</feature>
<dbReference type="PROSITE" id="PS00973">
    <property type="entry name" value="USP_2"/>
    <property type="match status" value="1"/>
</dbReference>
<dbReference type="SUPFAM" id="SSF54236">
    <property type="entry name" value="Ubiquitin-like"/>
    <property type="match status" value="1"/>
</dbReference>
<sequence length="1080" mass="122847">RRTGQASSSSKGLAAGQVLRRDVLNAWGWVGTEVTDSSSITRDHLLATCGLSRRNNYPFCRNNHKSKSRTIQYPGPVIHQVTNDDIPDDVIVISDGEDEGHNCGKKVCKGNPNCLNYLGQEKWESEESVIDNFLPLAKLGENPVLHSRDPDLPVGLKNLGATCYANASLQVLFRQLPLLAGVYGCHIPESKIMDSPIFQLQVTFAALQEGIRSVFNPSNLVESLQLRTAEQQDAQEFSKLFMTHLDAEFKKQPNQVLQTLVNSQFEGEQVYGTMCDNCKYRSERCSNFWEIEVNFQNNSRLEECIGALLEPETLTGDNKYFCVQCNGLQDATRYTKLRRLPPVLHISLLRFVYDLKTMERKKSKSAIVFPKVLNLTPFISPTNGSNATSSSNVYELRGILMHKGSSAYHGHYEAQVFDAGFNAWFLFNDEEVTRMKEHLGDKRPTKKVDKLNGDDKDEEKPTGAKRKKNANGSRKRQRVEDSEDEALEVTQCGLPHCYYAYATSSDIYSKDAYQLIYALRQPDPSLHSKITPPPRAMNVVNELNASHDRECDQYTKREKSARLVLKGRRMHVSDIYNSWSVASDDEDCVVVSRKALQNWLSGHSVEGLFSSDNTYPSSSPPIQIPVDDIVCTHGLLDHRSADMMKRISREAYTKIVKHTNCVFQPALSLDDVCSICVKDAFKERMYQMEHHRLVAQFNEKVNFGNERSGYWISKAWLRDWVLQKPKMHVASEDDPPPDSPEYVDDVRCEHGELSPKTTARRRISIEARQYSQACHILTSLFPEWKPSPVNDEPCPICEVTASERKANNSEHRKQAETEKAKLKHMLEYASDKNLFLENIDCALIPLDFLRCWRKWANKPSEFTRPDDLDNSGFLCEHEMLNLDFSDFETTAAIIKRNEWDVLEILYKARPLIALSPSEDNESRLRFDLSVCSECRQKRFAISEMAEITVRLHGKHTSNESGEPSHTRKTYGKISARQSKRLRQTREHGGKKRISITKLMSVKDLKIALHEKFEIPTICQRLMLHGQELLDNEATIESLHVLANDTFDLYEESETLEISDAYDDVISKNEEGQGFGGTLLG</sequence>
<dbReference type="Proteomes" id="UP001163850">
    <property type="component" value="Unassembled WGS sequence"/>
</dbReference>
<dbReference type="GO" id="GO:0016579">
    <property type="term" value="P:protein deubiquitination"/>
    <property type="evidence" value="ECO:0007669"/>
    <property type="project" value="InterPro"/>
</dbReference>
<dbReference type="GO" id="GO:0005829">
    <property type="term" value="C:cytosol"/>
    <property type="evidence" value="ECO:0007669"/>
    <property type="project" value="TreeGrafter"/>
</dbReference>
<dbReference type="PROSITE" id="PS00972">
    <property type="entry name" value="USP_1"/>
    <property type="match status" value="1"/>
</dbReference>
<dbReference type="SUPFAM" id="SSF54001">
    <property type="entry name" value="Cysteine proteinases"/>
    <property type="match status" value="1"/>
</dbReference>
<dbReference type="InterPro" id="IPR018200">
    <property type="entry name" value="USP_CS"/>
</dbReference>
<evidence type="ECO:0000256" key="1">
    <source>
        <dbReference type="ARBA" id="ARBA00000707"/>
    </source>
</evidence>
<evidence type="ECO:0000256" key="2">
    <source>
        <dbReference type="ARBA" id="ARBA00009085"/>
    </source>
</evidence>
<evidence type="ECO:0000256" key="6">
    <source>
        <dbReference type="ARBA" id="ARBA00022801"/>
    </source>
</evidence>
<keyword evidence="4" id="KW-0645">Protease</keyword>
<dbReference type="PROSITE" id="PS50235">
    <property type="entry name" value="USP_3"/>
    <property type="match status" value="1"/>
</dbReference>
<dbReference type="InterPro" id="IPR028889">
    <property type="entry name" value="USP"/>
</dbReference>
<feature type="non-terminal residue" evidence="11">
    <location>
        <position position="1080"/>
    </location>
</feature>
<organism evidence="11 12">
    <name type="scientific">Lentinula detonsa</name>
    <dbReference type="NCBI Taxonomy" id="2804962"/>
    <lineage>
        <taxon>Eukaryota</taxon>
        <taxon>Fungi</taxon>
        <taxon>Dikarya</taxon>
        <taxon>Basidiomycota</taxon>
        <taxon>Agaricomycotina</taxon>
        <taxon>Agaricomycetes</taxon>
        <taxon>Agaricomycetidae</taxon>
        <taxon>Agaricales</taxon>
        <taxon>Marasmiineae</taxon>
        <taxon>Omphalotaceae</taxon>
        <taxon>Lentinula</taxon>
    </lineage>
</organism>
<evidence type="ECO:0000256" key="5">
    <source>
        <dbReference type="ARBA" id="ARBA00022786"/>
    </source>
</evidence>
<name>A0AA38Q8C8_9AGAR</name>
<dbReference type="GO" id="GO:0006508">
    <property type="term" value="P:proteolysis"/>
    <property type="evidence" value="ECO:0007669"/>
    <property type="project" value="UniProtKB-KW"/>
</dbReference>
<dbReference type="PANTHER" id="PTHR24006">
    <property type="entry name" value="UBIQUITIN CARBOXYL-TERMINAL HYDROLASE"/>
    <property type="match status" value="1"/>
</dbReference>
<feature type="compositionally biased region" description="Basic and acidic residues" evidence="8">
    <location>
        <begin position="436"/>
        <end position="462"/>
    </location>
</feature>
<dbReference type="CDD" id="cd01795">
    <property type="entry name" value="Ubl_USP48"/>
    <property type="match status" value="1"/>
</dbReference>
<dbReference type="EMBL" id="MU801898">
    <property type="protein sequence ID" value="KAJ3989463.1"/>
    <property type="molecule type" value="Genomic_DNA"/>
</dbReference>
<gene>
    <name evidence="11" type="ORF">F5890DRAFT_1653898</name>
</gene>
<keyword evidence="7" id="KW-0788">Thiol protease</keyword>
<dbReference type="InterPro" id="IPR044743">
    <property type="entry name" value="Ubl_USP48"/>
</dbReference>
<feature type="domain" description="USP" evidence="10">
    <location>
        <begin position="154"/>
        <end position="456"/>
    </location>
</feature>
<feature type="non-terminal residue" evidence="11">
    <location>
        <position position="1"/>
    </location>
</feature>
<dbReference type="AlphaFoldDB" id="A0AA38Q8C8"/>
<dbReference type="Gene3D" id="3.90.70.10">
    <property type="entry name" value="Cysteine proteinases"/>
    <property type="match status" value="1"/>
</dbReference>
<feature type="region of interest" description="Disordered" evidence="8">
    <location>
        <begin position="953"/>
        <end position="990"/>
    </location>
</feature>
<feature type="compositionally biased region" description="Basic residues" evidence="8">
    <location>
        <begin position="977"/>
        <end position="990"/>
    </location>
</feature>
<comment type="catalytic activity">
    <reaction evidence="1">
        <text>Thiol-dependent hydrolysis of ester, thioester, amide, peptide and isopeptide bonds formed by the C-terminal Gly of ubiquitin (a 76-residue protein attached to proteins as an intracellular targeting signal).</text>
        <dbReference type="EC" id="3.4.19.12"/>
    </reaction>
</comment>
<keyword evidence="6" id="KW-0378">Hydrolase</keyword>
<dbReference type="InterPro" id="IPR050164">
    <property type="entry name" value="Peptidase_C19"/>
</dbReference>
<comment type="similarity">
    <text evidence="2">Belongs to the peptidase C19 family.</text>
</comment>
<dbReference type="GO" id="GO:0004843">
    <property type="term" value="F:cysteine-type deubiquitinase activity"/>
    <property type="evidence" value="ECO:0007669"/>
    <property type="project" value="UniProtKB-EC"/>
</dbReference>
<evidence type="ECO:0000259" key="9">
    <source>
        <dbReference type="PROSITE" id="PS50053"/>
    </source>
</evidence>
<dbReference type="InterPro" id="IPR038765">
    <property type="entry name" value="Papain-like_cys_pep_sf"/>
</dbReference>
<evidence type="ECO:0000256" key="7">
    <source>
        <dbReference type="ARBA" id="ARBA00022807"/>
    </source>
</evidence>
<proteinExistence type="inferred from homology"/>
<dbReference type="GO" id="GO:0004197">
    <property type="term" value="F:cysteine-type endopeptidase activity"/>
    <property type="evidence" value="ECO:0007669"/>
    <property type="project" value="InterPro"/>
</dbReference>
<evidence type="ECO:0000313" key="12">
    <source>
        <dbReference type="Proteomes" id="UP001163850"/>
    </source>
</evidence>
<keyword evidence="5" id="KW-0833">Ubl conjugation pathway</keyword>
<dbReference type="InterPro" id="IPR000626">
    <property type="entry name" value="Ubiquitin-like_dom"/>
</dbReference>
<dbReference type="PANTHER" id="PTHR24006:SF888">
    <property type="entry name" value="UBIQUITIN CARBOXYL-TERMINAL HYDROLASE 30"/>
    <property type="match status" value="1"/>
</dbReference>
<accession>A0AA38Q8C8</accession>
<feature type="domain" description="Ubiquitin-like" evidence="9">
    <location>
        <begin position="1000"/>
        <end position="1048"/>
    </location>
</feature>
<dbReference type="Pfam" id="PF00240">
    <property type="entry name" value="ubiquitin"/>
    <property type="match status" value="1"/>
</dbReference>
<evidence type="ECO:0000313" key="11">
    <source>
        <dbReference type="EMBL" id="KAJ3989463.1"/>
    </source>
</evidence>
<dbReference type="EC" id="3.4.19.12" evidence="3"/>
<feature type="compositionally biased region" description="Basic residues" evidence="8">
    <location>
        <begin position="463"/>
        <end position="477"/>
    </location>
</feature>
<dbReference type="Pfam" id="PF00443">
    <property type="entry name" value="UCH"/>
    <property type="match status" value="1"/>
</dbReference>
<dbReference type="PROSITE" id="PS50053">
    <property type="entry name" value="UBIQUITIN_2"/>
    <property type="match status" value="1"/>
</dbReference>
<reference evidence="11" key="1">
    <citation type="submission" date="2022-08" db="EMBL/GenBank/DDBJ databases">
        <authorList>
            <consortium name="DOE Joint Genome Institute"/>
            <person name="Min B."/>
            <person name="Riley R."/>
            <person name="Sierra-Patev S."/>
            <person name="Naranjo-Ortiz M."/>
            <person name="Looney B."/>
            <person name="Konkel Z."/>
            <person name="Slot J.C."/>
            <person name="Sakamoto Y."/>
            <person name="Steenwyk J.L."/>
            <person name="Rokas A."/>
            <person name="Carro J."/>
            <person name="Camarero S."/>
            <person name="Ferreira P."/>
            <person name="Molpeceres G."/>
            <person name="Ruiz-Duenas F.J."/>
            <person name="Serrano A."/>
            <person name="Henrissat B."/>
            <person name="Drula E."/>
            <person name="Hughes K.W."/>
            <person name="Mata J.L."/>
            <person name="Ishikawa N.K."/>
            <person name="Vargas-Isla R."/>
            <person name="Ushijima S."/>
            <person name="Smith C.A."/>
            <person name="Ahrendt S."/>
            <person name="Andreopoulos W."/>
            <person name="He G."/>
            <person name="Labutti K."/>
            <person name="Lipzen A."/>
            <person name="Ng V."/>
            <person name="Sandor L."/>
            <person name="Barry K."/>
            <person name="Martinez A.T."/>
            <person name="Xiao Y."/>
            <person name="Gibbons J.G."/>
            <person name="Terashima K."/>
            <person name="Hibbett D.S."/>
            <person name="Grigoriev I.V."/>
        </authorList>
    </citation>
    <scope>NUCLEOTIDE SEQUENCE</scope>
    <source>
        <strain evidence="11">TFB7829</strain>
    </source>
</reference>
<dbReference type="InterPro" id="IPR029071">
    <property type="entry name" value="Ubiquitin-like_domsf"/>
</dbReference>
<evidence type="ECO:0000259" key="10">
    <source>
        <dbReference type="PROSITE" id="PS50235"/>
    </source>
</evidence>
<dbReference type="PROSITE" id="PS00299">
    <property type="entry name" value="UBIQUITIN_1"/>
    <property type="match status" value="1"/>
</dbReference>
<protein>
    <recommendedName>
        <fullName evidence="3">ubiquitinyl hydrolase 1</fullName>
        <ecNumber evidence="3">3.4.19.12</ecNumber>
    </recommendedName>
</protein>
<dbReference type="GO" id="GO:0005634">
    <property type="term" value="C:nucleus"/>
    <property type="evidence" value="ECO:0007669"/>
    <property type="project" value="TreeGrafter"/>
</dbReference>
<dbReference type="InterPro" id="IPR001394">
    <property type="entry name" value="Peptidase_C19_UCH"/>
</dbReference>
<comment type="caution">
    <text evidence="11">The sequence shown here is derived from an EMBL/GenBank/DDBJ whole genome shotgun (WGS) entry which is preliminary data.</text>
</comment>
<evidence type="ECO:0000256" key="4">
    <source>
        <dbReference type="ARBA" id="ARBA00022670"/>
    </source>
</evidence>
<dbReference type="InterPro" id="IPR019954">
    <property type="entry name" value="Ubiquitin_CS"/>
</dbReference>
<evidence type="ECO:0000256" key="3">
    <source>
        <dbReference type="ARBA" id="ARBA00012759"/>
    </source>
</evidence>
<evidence type="ECO:0000256" key="8">
    <source>
        <dbReference type="SAM" id="MobiDB-lite"/>
    </source>
</evidence>
<dbReference type="Gene3D" id="3.10.20.90">
    <property type="entry name" value="Phosphatidylinositol 3-kinase Catalytic Subunit, Chain A, domain 1"/>
    <property type="match status" value="1"/>
</dbReference>